<organism evidence="18">
    <name type="scientific">freshwater metagenome</name>
    <dbReference type="NCBI Taxonomy" id="449393"/>
    <lineage>
        <taxon>unclassified sequences</taxon>
        <taxon>metagenomes</taxon>
        <taxon>ecological metagenomes</taxon>
    </lineage>
</organism>
<dbReference type="PROSITE" id="PS50109">
    <property type="entry name" value="HIS_KIN"/>
    <property type="match status" value="1"/>
</dbReference>
<keyword evidence="5" id="KW-0597">Phosphoprotein</keyword>
<keyword evidence="4" id="KW-1003">Cell membrane</keyword>
<keyword evidence="9" id="KW-0418">Kinase</keyword>
<evidence type="ECO:0000256" key="10">
    <source>
        <dbReference type="ARBA" id="ARBA00022840"/>
    </source>
</evidence>
<keyword evidence="11 15" id="KW-1133">Transmembrane helix</keyword>
<dbReference type="GO" id="GO:0000155">
    <property type="term" value="F:phosphorelay sensor kinase activity"/>
    <property type="evidence" value="ECO:0007669"/>
    <property type="project" value="InterPro"/>
</dbReference>
<keyword evidence="8" id="KW-0547">Nucleotide-binding</keyword>
<name>A0A6J6C1Z5_9ZZZZ</name>
<evidence type="ECO:0000256" key="14">
    <source>
        <dbReference type="ARBA" id="ARBA00035305"/>
    </source>
</evidence>
<evidence type="ECO:0000256" key="9">
    <source>
        <dbReference type="ARBA" id="ARBA00022777"/>
    </source>
</evidence>
<protein>
    <recommendedName>
        <fullName evidence="14">Sensor histidine kinase MtrB</fullName>
        <ecNumber evidence="3">2.7.13.3</ecNumber>
    </recommendedName>
</protein>
<evidence type="ECO:0000256" key="12">
    <source>
        <dbReference type="ARBA" id="ARBA00023012"/>
    </source>
</evidence>
<dbReference type="Gene3D" id="3.30.565.10">
    <property type="entry name" value="Histidine kinase-like ATPase, C-terminal domain"/>
    <property type="match status" value="1"/>
</dbReference>
<dbReference type="InterPro" id="IPR004358">
    <property type="entry name" value="Sig_transdc_His_kin-like_C"/>
</dbReference>
<dbReference type="Pfam" id="PF02518">
    <property type="entry name" value="HATPase_c"/>
    <property type="match status" value="1"/>
</dbReference>
<dbReference type="InterPro" id="IPR003660">
    <property type="entry name" value="HAMP_dom"/>
</dbReference>
<dbReference type="CDD" id="cd00082">
    <property type="entry name" value="HisKA"/>
    <property type="match status" value="1"/>
</dbReference>
<dbReference type="NCBIfam" id="NF040691">
    <property type="entry name" value="MtrAB_MtrB"/>
    <property type="match status" value="1"/>
</dbReference>
<dbReference type="SMART" id="SM00304">
    <property type="entry name" value="HAMP"/>
    <property type="match status" value="1"/>
</dbReference>
<keyword evidence="12" id="KW-0902">Two-component regulatory system</keyword>
<dbReference type="SMART" id="SM00388">
    <property type="entry name" value="HisKA"/>
    <property type="match status" value="1"/>
</dbReference>
<evidence type="ECO:0000256" key="7">
    <source>
        <dbReference type="ARBA" id="ARBA00022692"/>
    </source>
</evidence>
<evidence type="ECO:0000256" key="8">
    <source>
        <dbReference type="ARBA" id="ARBA00022741"/>
    </source>
</evidence>
<dbReference type="InterPro" id="IPR047669">
    <property type="entry name" value="MtrAB_MtrB"/>
</dbReference>
<dbReference type="PRINTS" id="PR00344">
    <property type="entry name" value="BCTRLSENSOR"/>
</dbReference>
<dbReference type="GO" id="GO:0005886">
    <property type="term" value="C:plasma membrane"/>
    <property type="evidence" value="ECO:0007669"/>
    <property type="project" value="UniProtKB-SubCell"/>
</dbReference>
<dbReference type="Gene3D" id="1.10.287.130">
    <property type="match status" value="1"/>
</dbReference>
<evidence type="ECO:0000256" key="5">
    <source>
        <dbReference type="ARBA" id="ARBA00022553"/>
    </source>
</evidence>
<evidence type="ECO:0000259" key="16">
    <source>
        <dbReference type="PROSITE" id="PS50109"/>
    </source>
</evidence>
<dbReference type="FunFam" id="1.10.287.130:FF:000010">
    <property type="entry name" value="Two-component sensor histidine kinase"/>
    <property type="match status" value="1"/>
</dbReference>
<dbReference type="InterPro" id="IPR003661">
    <property type="entry name" value="HisK_dim/P_dom"/>
</dbReference>
<dbReference type="PANTHER" id="PTHR45528:SF1">
    <property type="entry name" value="SENSOR HISTIDINE KINASE CPXA"/>
    <property type="match status" value="1"/>
</dbReference>
<dbReference type="CDD" id="cd06225">
    <property type="entry name" value="HAMP"/>
    <property type="match status" value="1"/>
</dbReference>
<evidence type="ECO:0000256" key="2">
    <source>
        <dbReference type="ARBA" id="ARBA00004651"/>
    </source>
</evidence>
<dbReference type="InterPro" id="IPR005467">
    <property type="entry name" value="His_kinase_dom"/>
</dbReference>
<evidence type="ECO:0000313" key="18">
    <source>
        <dbReference type="EMBL" id="CAB4545174.1"/>
    </source>
</evidence>
<feature type="transmembrane region" description="Helical" evidence="15">
    <location>
        <begin position="13"/>
        <end position="37"/>
    </location>
</feature>
<keyword evidence="6" id="KW-0808">Transferase</keyword>
<dbReference type="SUPFAM" id="SSF158472">
    <property type="entry name" value="HAMP domain-like"/>
    <property type="match status" value="1"/>
</dbReference>
<dbReference type="EMBL" id="CAEZST010000007">
    <property type="protein sequence ID" value="CAB4545174.1"/>
    <property type="molecule type" value="Genomic_DNA"/>
</dbReference>
<evidence type="ECO:0000256" key="1">
    <source>
        <dbReference type="ARBA" id="ARBA00000085"/>
    </source>
</evidence>
<dbReference type="InterPro" id="IPR003594">
    <property type="entry name" value="HATPase_dom"/>
</dbReference>
<dbReference type="EMBL" id="CAEZTO010000016">
    <property type="protein sequence ID" value="CAB4574501.1"/>
    <property type="molecule type" value="Genomic_DNA"/>
</dbReference>
<dbReference type="PROSITE" id="PS50885">
    <property type="entry name" value="HAMP"/>
    <property type="match status" value="1"/>
</dbReference>
<dbReference type="SUPFAM" id="SSF55874">
    <property type="entry name" value="ATPase domain of HSP90 chaperone/DNA topoisomerase II/histidine kinase"/>
    <property type="match status" value="1"/>
</dbReference>
<evidence type="ECO:0000256" key="3">
    <source>
        <dbReference type="ARBA" id="ARBA00012438"/>
    </source>
</evidence>
<evidence type="ECO:0000256" key="15">
    <source>
        <dbReference type="SAM" id="Phobius"/>
    </source>
</evidence>
<keyword evidence="7 15" id="KW-0812">Transmembrane</keyword>
<dbReference type="SUPFAM" id="SSF47384">
    <property type="entry name" value="Homodimeric domain of signal transducing histidine kinase"/>
    <property type="match status" value="1"/>
</dbReference>
<dbReference type="EC" id="2.7.13.3" evidence="3"/>
<feature type="transmembrane region" description="Helical" evidence="15">
    <location>
        <begin position="190"/>
        <end position="209"/>
    </location>
</feature>
<keyword evidence="10" id="KW-0067">ATP-binding</keyword>
<gene>
    <name evidence="18" type="ORF">UFOPK1503_00563</name>
    <name evidence="19" type="ORF">UFOPK1693_00944</name>
</gene>
<dbReference type="InterPro" id="IPR036890">
    <property type="entry name" value="HATPase_C_sf"/>
</dbReference>
<dbReference type="Pfam" id="PF00672">
    <property type="entry name" value="HAMP"/>
    <property type="match status" value="1"/>
</dbReference>
<dbReference type="SMART" id="SM00387">
    <property type="entry name" value="HATPase_c"/>
    <property type="match status" value="1"/>
</dbReference>
<dbReference type="InterPro" id="IPR036097">
    <property type="entry name" value="HisK_dim/P_sf"/>
</dbReference>
<feature type="domain" description="HAMP" evidence="17">
    <location>
        <begin position="211"/>
        <end position="263"/>
    </location>
</feature>
<accession>A0A6J6C1Z5</accession>
<evidence type="ECO:0000256" key="4">
    <source>
        <dbReference type="ARBA" id="ARBA00022475"/>
    </source>
</evidence>
<sequence length="513" mass="55834">MISLFRRSLTARAVLTTVFLGGLSVAIIGSFLSYSLANSFYQNRLSQVLTETERAVDSVQTTIAASSLTDETALQTLLNSVVPSLEIAGGSAPRQVALLRSPGQGQLQLFQSPISQNLDLRSIPDQLRQEVRQSPGRLTYTPVSLAEGQADVPGITVGTPIAIPIAGDFELYLVYSLSAEQRALELVQNALAIGGFFLLALIAAASFFVTRRVVAPVEEAAEAAREISEGKLDKRLPEAGQDIIATLASSFNKMATSLQTQIERLDALSRMQRRFVSDVSHELRTPMTTIKLAGEVLFSNRSKLEPALSRSAELLQDQIERFDRLLSDLLEISRYDAGAIVPEFEVHDVKAVASAAIKSIEPLAKDRNTSLHLLAPEESIRAEIDARRIERLLRNLLSNAIEHGGGKDVTVEVGENLQAVAICVTDRGVGMSRNELERVFDRFWRADPARQRSVGGTGLGLAISKEDSALHRGWLQVWSKPKVGTSFRLTLPKTKDAVIANSPLPLPPRGLEA</sequence>
<dbReference type="FunFam" id="3.30.565.10:FF:000013">
    <property type="entry name" value="Two-component sensor histidine kinase"/>
    <property type="match status" value="1"/>
</dbReference>
<evidence type="ECO:0000256" key="13">
    <source>
        <dbReference type="ARBA" id="ARBA00023136"/>
    </source>
</evidence>
<evidence type="ECO:0000256" key="6">
    <source>
        <dbReference type="ARBA" id="ARBA00022679"/>
    </source>
</evidence>
<feature type="domain" description="Histidine kinase" evidence="16">
    <location>
        <begin position="278"/>
        <end position="495"/>
    </location>
</feature>
<dbReference type="AlphaFoldDB" id="A0A6J6C1Z5"/>
<dbReference type="InterPro" id="IPR050398">
    <property type="entry name" value="HssS/ArlS-like"/>
</dbReference>
<comment type="subcellular location">
    <subcellularLocation>
        <location evidence="2">Cell membrane</location>
        <topology evidence="2">Multi-pass membrane protein</topology>
    </subcellularLocation>
</comment>
<comment type="catalytic activity">
    <reaction evidence="1">
        <text>ATP + protein L-histidine = ADP + protein N-phospho-L-histidine.</text>
        <dbReference type="EC" id="2.7.13.3"/>
    </reaction>
</comment>
<dbReference type="GO" id="GO:0005524">
    <property type="term" value="F:ATP binding"/>
    <property type="evidence" value="ECO:0007669"/>
    <property type="project" value="UniProtKB-KW"/>
</dbReference>
<proteinExistence type="predicted"/>
<keyword evidence="13 15" id="KW-0472">Membrane</keyword>
<reference evidence="18" key="1">
    <citation type="submission" date="2020-05" db="EMBL/GenBank/DDBJ databases">
        <authorList>
            <person name="Chiriac C."/>
            <person name="Salcher M."/>
            <person name="Ghai R."/>
            <person name="Kavagutti S V."/>
        </authorList>
    </citation>
    <scope>NUCLEOTIDE SEQUENCE</scope>
</reference>
<dbReference type="Gene3D" id="6.10.340.10">
    <property type="match status" value="1"/>
</dbReference>
<dbReference type="Pfam" id="PF00512">
    <property type="entry name" value="HisKA"/>
    <property type="match status" value="1"/>
</dbReference>
<dbReference type="PANTHER" id="PTHR45528">
    <property type="entry name" value="SENSOR HISTIDINE KINASE CPXA"/>
    <property type="match status" value="1"/>
</dbReference>
<evidence type="ECO:0000259" key="17">
    <source>
        <dbReference type="PROSITE" id="PS50885"/>
    </source>
</evidence>
<evidence type="ECO:0000313" key="19">
    <source>
        <dbReference type="EMBL" id="CAB4574501.1"/>
    </source>
</evidence>
<evidence type="ECO:0000256" key="11">
    <source>
        <dbReference type="ARBA" id="ARBA00022989"/>
    </source>
</evidence>